<dbReference type="RefSeq" id="WP_337699112.1">
    <property type="nucleotide sequence ID" value="NZ_JBBEGM010000001.1"/>
</dbReference>
<evidence type="ECO:0000313" key="2">
    <source>
        <dbReference type="Proteomes" id="UP001369736"/>
    </source>
</evidence>
<dbReference type="EMBL" id="JBBEGM010000001">
    <property type="protein sequence ID" value="MEJ2859999.1"/>
    <property type="molecule type" value="Genomic_DNA"/>
</dbReference>
<evidence type="ECO:0000313" key="1">
    <source>
        <dbReference type="EMBL" id="MEJ2859999.1"/>
    </source>
</evidence>
<comment type="caution">
    <text evidence="1">The sequence shown here is derived from an EMBL/GenBank/DDBJ whole genome shotgun (WGS) entry which is preliminary data.</text>
</comment>
<accession>A0ABU8LY21</accession>
<name>A0ABU8LY21_9PSEU</name>
<dbReference type="Proteomes" id="UP001369736">
    <property type="component" value="Unassembled WGS sequence"/>
</dbReference>
<gene>
    <name evidence="1" type="ORF">WCD58_02455</name>
</gene>
<keyword evidence="2" id="KW-1185">Reference proteome</keyword>
<organism evidence="1 2">
    <name type="scientific">Actinomycetospora flava</name>
    <dbReference type="NCBI Taxonomy" id="3129232"/>
    <lineage>
        <taxon>Bacteria</taxon>
        <taxon>Bacillati</taxon>
        <taxon>Actinomycetota</taxon>
        <taxon>Actinomycetes</taxon>
        <taxon>Pseudonocardiales</taxon>
        <taxon>Pseudonocardiaceae</taxon>
        <taxon>Actinomycetospora</taxon>
    </lineage>
</organism>
<protein>
    <submittedName>
        <fullName evidence="1">Uncharacterized protein</fullName>
    </submittedName>
</protein>
<reference evidence="1 2" key="1">
    <citation type="submission" date="2024-03" db="EMBL/GenBank/DDBJ databases">
        <title>Actinomycetospora sp. OC33-EN07, a novel actinomycete isolated from wild orchid (Aerides multiflora).</title>
        <authorList>
            <person name="Suriyachadkun C."/>
        </authorList>
    </citation>
    <scope>NUCLEOTIDE SEQUENCE [LARGE SCALE GENOMIC DNA]</scope>
    <source>
        <strain evidence="1 2">OC33-EN07</strain>
    </source>
</reference>
<proteinExistence type="predicted"/>
<sequence length="103" mass="10498">MLATTDIRARLDDCRSKTAAAMRDTEEDAGASVVTVAVVREYLGKADKAVAAADDGARDAVIELEQAADSARAAAAADPGLGGAARESVEAAHLAICILKTEV</sequence>